<sequence>MTRSEPFLRTMRYNGVTTTNLIGGCSTGAANLVVIPPLDKAGLLRLLDNALEILGEDRACTQSDGAPAERNEGCELVLACERERSDEEIVSHDHVHGSGNNSRRAAPSPTNESQEILDTSFSSFDVDAGEQTEAAGLE</sequence>
<dbReference type="PROSITE" id="PS51257">
    <property type="entry name" value="PROKAR_LIPOPROTEIN"/>
    <property type="match status" value="1"/>
</dbReference>
<accession>A0A7R9ZR99</accession>
<protein>
    <submittedName>
        <fullName evidence="2">Uncharacterized protein</fullName>
    </submittedName>
</protein>
<reference evidence="2" key="1">
    <citation type="submission" date="2021-01" db="EMBL/GenBank/DDBJ databases">
        <authorList>
            <person name="Corre E."/>
            <person name="Pelletier E."/>
            <person name="Niang G."/>
            <person name="Scheremetjew M."/>
            <person name="Finn R."/>
            <person name="Kale V."/>
            <person name="Holt S."/>
            <person name="Cochrane G."/>
            <person name="Meng A."/>
            <person name="Brown T."/>
            <person name="Cohen L."/>
        </authorList>
    </citation>
    <scope>NUCLEOTIDE SEQUENCE</scope>
    <source>
        <strain evidence="2">CCMP3328</strain>
    </source>
</reference>
<dbReference type="AlphaFoldDB" id="A0A7R9ZR99"/>
<feature type="compositionally biased region" description="Polar residues" evidence="1">
    <location>
        <begin position="98"/>
        <end position="123"/>
    </location>
</feature>
<feature type="compositionally biased region" description="Basic and acidic residues" evidence="1">
    <location>
        <begin position="87"/>
        <end position="96"/>
    </location>
</feature>
<evidence type="ECO:0000313" key="2">
    <source>
        <dbReference type="EMBL" id="CAD8341180.1"/>
    </source>
</evidence>
<evidence type="ECO:0000256" key="1">
    <source>
        <dbReference type="SAM" id="MobiDB-lite"/>
    </source>
</evidence>
<name>A0A7R9ZR99_9STRA</name>
<feature type="region of interest" description="Disordered" evidence="1">
    <location>
        <begin position="87"/>
        <end position="138"/>
    </location>
</feature>
<gene>
    <name evidence="2" type="ORF">CAUS1442_LOCUS13315</name>
</gene>
<dbReference type="EMBL" id="HBEF01021520">
    <property type="protein sequence ID" value="CAD8341180.1"/>
    <property type="molecule type" value="Transcribed_RNA"/>
</dbReference>
<proteinExistence type="predicted"/>
<organism evidence="2">
    <name type="scientific">Craspedostauros australis</name>
    <dbReference type="NCBI Taxonomy" id="1486917"/>
    <lineage>
        <taxon>Eukaryota</taxon>
        <taxon>Sar</taxon>
        <taxon>Stramenopiles</taxon>
        <taxon>Ochrophyta</taxon>
        <taxon>Bacillariophyta</taxon>
        <taxon>Bacillariophyceae</taxon>
        <taxon>Bacillariophycidae</taxon>
        <taxon>Naviculales</taxon>
        <taxon>Naviculaceae</taxon>
        <taxon>Craspedostauros</taxon>
    </lineage>
</organism>